<gene>
    <name evidence="2" type="ORF">GTP91_29200</name>
</gene>
<dbReference type="AlphaFoldDB" id="A0A845GEP8"/>
<accession>A0A845GEP8</accession>
<dbReference type="Proteomes" id="UP000470302">
    <property type="component" value="Unassembled WGS sequence"/>
</dbReference>
<organism evidence="2 3">
    <name type="scientific">Duganella vulcania</name>
    <dbReference type="NCBI Taxonomy" id="2692166"/>
    <lineage>
        <taxon>Bacteria</taxon>
        <taxon>Pseudomonadati</taxon>
        <taxon>Pseudomonadota</taxon>
        <taxon>Betaproteobacteria</taxon>
        <taxon>Burkholderiales</taxon>
        <taxon>Oxalobacteraceae</taxon>
        <taxon>Telluria group</taxon>
        <taxon>Duganella</taxon>
    </lineage>
</organism>
<dbReference type="RefSeq" id="WP_161099908.1">
    <property type="nucleotide sequence ID" value="NZ_WWCW01000180.1"/>
</dbReference>
<feature type="chain" id="PRO_5032847297" description="DUF5666 domain-containing protein" evidence="1">
    <location>
        <begin position="26"/>
        <end position="161"/>
    </location>
</feature>
<dbReference type="EMBL" id="WWCW01000180">
    <property type="protein sequence ID" value="MYM91239.1"/>
    <property type="molecule type" value="Genomic_DNA"/>
</dbReference>
<feature type="signal peptide" evidence="1">
    <location>
        <begin position="1"/>
        <end position="25"/>
    </location>
</feature>
<proteinExistence type="predicted"/>
<comment type="caution">
    <text evidence="2">The sequence shown here is derived from an EMBL/GenBank/DDBJ whole genome shotgun (WGS) entry which is preliminary data.</text>
</comment>
<evidence type="ECO:0008006" key="4">
    <source>
        <dbReference type="Google" id="ProtNLM"/>
    </source>
</evidence>
<sequence length="161" mass="15417">MTASAAIRTTIAGAVLALASAAAMAQNGVSNFTPSEKISVGTMSVLAAPVVSVAASGHGDSAGPAAGSMAVVVGGAYVVSGVGQSVADGVEVVLTSVSSAGKLSVKLAGKTVDAIGLSVGTTVQVVSETTGTLLIASGKVLAFIPNALGEALLSQKRLPPQ</sequence>
<reference evidence="2 3" key="1">
    <citation type="submission" date="2020-01" db="EMBL/GenBank/DDBJ databases">
        <title>Novel species isolated from a subtropical stream in China.</title>
        <authorList>
            <person name="Lu H."/>
        </authorList>
    </citation>
    <scope>NUCLEOTIDE SEQUENCE [LARGE SCALE GENOMIC DNA]</scope>
    <source>
        <strain evidence="2 3">FT82W</strain>
    </source>
</reference>
<evidence type="ECO:0000313" key="2">
    <source>
        <dbReference type="EMBL" id="MYM91239.1"/>
    </source>
</evidence>
<protein>
    <recommendedName>
        <fullName evidence="4">DUF5666 domain-containing protein</fullName>
    </recommendedName>
</protein>
<keyword evidence="1" id="KW-0732">Signal</keyword>
<evidence type="ECO:0000313" key="3">
    <source>
        <dbReference type="Proteomes" id="UP000470302"/>
    </source>
</evidence>
<name>A0A845GEP8_9BURK</name>
<evidence type="ECO:0000256" key="1">
    <source>
        <dbReference type="SAM" id="SignalP"/>
    </source>
</evidence>